<accession>A0A0F9NYN4</accession>
<dbReference type="EMBL" id="LAZR01007271">
    <property type="protein sequence ID" value="KKM86347.1"/>
    <property type="molecule type" value="Genomic_DNA"/>
</dbReference>
<protein>
    <recommendedName>
        <fullName evidence="2">ArnR1-like winged helix-turn-helix domain-containing protein</fullName>
    </recommendedName>
</protein>
<dbReference type="Gene3D" id="1.10.10.10">
    <property type="entry name" value="Winged helix-like DNA-binding domain superfamily/Winged helix DNA-binding domain"/>
    <property type="match status" value="1"/>
</dbReference>
<gene>
    <name evidence="1" type="ORF">LCGC14_1279930</name>
</gene>
<organism evidence="1">
    <name type="scientific">marine sediment metagenome</name>
    <dbReference type="NCBI Taxonomy" id="412755"/>
    <lineage>
        <taxon>unclassified sequences</taxon>
        <taxon>metagenomes</taxon>
        <taxon>ecological metagenomes</taxon>
    </lineage>
</organism>
<dbReference type="SUPFAM" id="SSF46785">
    <property type="entry name" value="Winged helix' DNA-binding domain"/>
    <property type="match status" value="1"/>
</dbReference>
<evidence type="ECO:0000313" key="1">
    <source>
        <dbReference type="EMBL" id="KKM86347.1"/>
    </source>
</evidence>
<dbReference type="AlphaFoldDB" id="A0A0F9NYN4"/>
<sequence length="96" mass="11119">MKELKDLNRTQKLTLLAVCKANKGQLNARWSRAFIQRFFPEKSRLKYFRKALDKLVSNGFVGERPSGRKRTYSLTKKGISACKVLKEEEEIIENGI</sequence>
<dbReference type="InterPro" id="IPR036388">
    <property type="entry name" value="WH-like_DNA-bd_sf"/>
</dbReference>
<evidence type="ECO:0008006" key="2">
    <source>
        <dbReference type="Google" id="ProtNLM"/>
    </source>
</evidence>
<comment type="caution">
    <text evidence="1">The sequence shown here is derived from an EMBL/GenBank/DDBJ whole genome shotgun (WGS) entry which is preliminary data.</text>
</comment>
<reference evidence="1" key="1">
    <citation type="journal article" date="2015" name="Nature">
        <title>Complex archaea that bridge the gap between prokaryotes and eukaryotes.</title>
        <authorList>
            <person name="Spang A."/>
            <person name="Saw J.H."/>
            <person name="Jorgensen S.L."/>
            <person name="Zaremba-Niedzwiedzka K."/>
            <person name="Martijn J."/>
            <person name="Lind A.E."/>
            <person name="van Eijk R."/>
            <person name="Schleper C."/>
            <person name="Guy L."/>
            <person name="Ettema T.J."/>
        </authorList>
    </citation>
    <scope>NUCLEOTIDE SEQUENCE</scope>
</reference>
<proteinExistence type="predicted"/>
<dbReference type="InterPro" id="IPR036390">
    <property type="entry name" value="WH_DNA-bd_sf"/>
</dbReference>
<name>A0A0F9NYN4_9ZZZZ</name>